<keyword evidence="2" id="KW-1185">Reference proteome</keyword>
<organism evidence="2">
    <name type="scientific">Arabidopsis lyrata subsp. lyrata</name>
    <name type="common">Lyre-leaved rock-cress</name>
    <dbReference type="NCBI Taxonomy" id="81972"/>
    <lineage>
        <taxon>Eukaryota</taxon>
        <taxon>Viridiplantae</taxon>
        <taxon>Streptophyta</taxon>
        <taxon>Embryophyta</taxon>
        <taxon>Tracheophyta</taxon>
        <taxon>Spermatophyta</taxon>
        <taxon>Magnoliopsida</taxon>
        <taxon>eudicotyledons</taxon>
        <taxon>Gunneridae</taxon>
        <taxon>Pentapetalae</taxon>
        <taxon>rosids</taxon>
        <taxon>malvids</taxon>
        <taxon>Brassicales</taxon>
        <taxon>Brassicaceae</taxon>
        <taxon>Camelineae</taxon>
        <taxon>Arabidopsis</taxon>
    </lineage>
</organism>
<dbReference type="Proteomes" id="UP000008694">
    <property type="component" value="Unassembled WGS sequence"/>
</dbReference>
<evidence type="ECO:0000313" key="1">
    <source>
        <dbReference type="EMBL" id="EFH51575.1"/>
    </source>
</evidence>
<sequence>MNSDHYASWIVHLGGAMLITNVEDRVGVEFTSIHLSIETTRFLRGGFTTVGDVCDWTLPQLVGEPDDISKDKARLAAL</sequence>
<dbReference type="EMBL" id="GL348717">
    <property type="protein sequence ID" value="EFH51575.1"/>
    <property type="molecule type" value="Genomic_DNA"/>
</dbReference>
<name>D7LR47_ARALL</name>
<evidence type="ECO:0000313" key="2">
    <source>
        <dbReference type="Proteomes" id="UP000008694"/>
    </source>
</evidence>
<dbReference type="STRING" id="81972.D7LR47"/>
<protein>
    <submittedName>
        <fullName evidence="1">Predicted protein</fullName>
    </submittedName>
</protein>
<accession>D7LR47</accession>
<dbReference type="HOGENOM" id="CLU_2625338_0_0_1"/>
<gene>
    <name evidence="1" type="ORF">ARALYDRAFT_664431</name>
</gene>
<dbReference type="AlphaFoldDB" id="D7LR47"/>
<proteinExistence type="predicted"/>
<dbReference type="Gramene" id="Al_scaffold_0005_466">
    <property type="protein sequence ID" value="Al_scaffold_0005_466"/>
    <property type="gene ID" value="Al_scaffold_0005_466"/>
</dbReference>
<reference evidence="2" key="1">
    <citation type="journal article" date="2011" name="Nat. Genet.">
        <title>The Arabidopsis lyrata genome sequence and the basis of rapid genome size change.</title>
        <authorList>
            <person name="Hu T.T."/>
            <person name="Pattyn P."/>
            <person name="Bakker E.G."/>
            <person name="Cao J."/>
            <person name="Cheng J.-F."/>
            <person name="Clark R.M."/>
            <person name="Fahlgren N."/>
            <person name="Fawcett J.A."/>
            <person name="Grimwood J."/>
            <person name="Gundlach H."/>
            <person name="Haberer G."/>
            <person name="Hollister J.D."/>
            <person name="Ossowski S."/>
            <person name="Ottilar R.P."/>
            <person name="Salamov A.A."/>
            <person name="Schneeberger K."/>
            <person name="Spannagl M."/>
            <person name="Wang X."/>
            <person name="Yang L."/>
            <person name="Nasrallah M.E."/>
            <person name="Bergelson J."/>
            <person name="Carrington J.C."/>
            <person name="Gaut B.S."/>
            <person name="Schmutz J."/>
            <person name="Mayer K.F.X."/>
            <person name="Van de Peer Y."/>
            <person name="Grigoriev I.V."/>
            <person name="Nordborg M."/>
            <person name="Weigel D."/>
            <person name="Guo Y.-L."/>
        </authorList>
    </citation>
    <scope>NUCLEOTIDE SEQUENCE [LARGE SCALE GENOMIC DNA]</scope>
    <source>
        <strain evidence="2">cv. MN47</strain>
    </source>
</reference>